<dbReference type="GO" id="GO:0006508">
    <property type="term" value="P:proteolysis"/>
    <property type="evidence" value="ECO:0007669"/>
    <property type="project" value="InterPro"/>
</dbReference>
<dbReference type="Pfam" id="PF00675">
    <property type="entry name" value="Peptidase_M16"/>
    <property type="match status" value="1"/>
</dbReference>
<dbReference type="EMBL" id="JGYD01000018">
    <property type="protein sequence ID" value="KSV17930.1"/>
    <property type="molecule type" value="Genomic_DNA"/>
</dbReference>
<evidence type="ECO:0000313" key="5">
    <source>
        <dbReference type="EMBL" id="KSV17930.1"/>
    </source>
</evidence>
<dbReference type="RefSeq" id="WP_041343061.1">
    <property type="nucleotide sequence ID" value="NZ_DICU01000003.1"/>
</dbReference>
<dbReference type="OrthoDB" id="9811314at2"/>
<sequence>MYELSVLPSGLRVISHHMPASRSVTICVYIGVGSRYETDCEAGASHFIEHMVFRGSKKYPDSQLISSAIEGVGGILNAATDRESTLYYAKVGSDKFALALDVLSDMLVTPLFNPEDLEKERKVIYEEISMSLDNPSHRVGLLLDEILWPDHPLGRDIAGSRQSVAGLDSQKLLDFMHRHYTPANIVVAVAGDIKHENAVSAISQAFGSLAGQQKVQTFEPYHSGNPCQVGVDKRDAEQINLMLAMPGMNRLDERRYAFSILNTILGDGMSSRLFARVRDNLGLAYSVQSGLEYLHDTGAFSVFAAVDPANLTACIKAVLSELETAKTTITAEELTKAKEMSKGRIQLAMEDSRYMAKWIGSQELLCQRVNTHEDVIRLIDGVSLKGVMQLAGEYFQKPQMRLALVGPVDKDTVACLLRG</sequence>
<accession>A0A0V8M2F9</accession>
<dbReference type="InterPro" id="IPR050361">
    <property type="entry name" value="MPP/UQCRC_Complex"/>
</dbReference>
<proteinExistence type="inferred from homology"/>
<dbReference type="InterPro" id="IPR007863">
    <property type="entry name" value="Peptidase_M16_C"/>
</dbReference>
<dbReference type="PANTHER" id="PTHR11851">
    <property type="entry name" value="METALLOPROTEASE"/>
    <property type="match status" value="1"/>
</dbReference>
<protein>
    <submittedName>
        <fullName evidence="5">Peptidase M16</fullName>
    </submittedName>
</protein>
<feature type="domain" description="Peptidase M16 C-terminal" evidence="4">
    <location>
        <begin position="168"/>
        <end position="339"/>
    </location>
</feature>
<comment type="similarity">
    <text evidence="1 2">Belongs to the peptidase M16 family.</text>
</comment>
<dbReference type="PATRIC" id="fig|61435.5.peg.909"/>
<evidence type="ECO:0000259" key="4">
    <source>
        <dbReference type="Pfam" id="PF05193"/>
    </source>
</evidence>
<comment type="caution">
    <text evidence="5">The sequence shown here is derived from an EMBL/GenBank/DDBJ whole genome shotgun (WGS) entry which is preliminary data.</text>
</comment>
<dbReference type="InterPro" id="IPR011765">
    <property type="entry name" value="Pept_M16_N"/>
</dbReference>
<organism evidence="5 6">
    <name type="scientific">Dehalococcoides mccartyi</name>
    <dbReference type="NCBI Taxonomy" id="61435"/>
    <lineage>
        <taxon>Bacteria</taxon>
        <taxon>Bacillati</taxon>
        <taxon>Chloroflexota</taxon>
        <taxon>Dehalococcoidia</taxon>
        <taxon>Dehalococcoidales</taxon>
        <taxon>Dehalococcoidaceae</taxon>
        <taxon>Dehalococcoides</taxon>
    </lineage>
</organism>
<evidence type="ECO:0000256" key="1">
    <source>
        <dbReference type="ARBA" id="ARBA00007261"/>
    </source>
</evidence>
<dbReference type="InterPro" id="IPR001431">
    <property type="entry name" value="Pept_M16_Zn_BS"/>
</dbReference>
<dbReference type="Proteomes" id="UP000053577">
    <property type="component" value="Unassembled WGS sequence"/>
</dbReference>
<dbReference type="InterPro" id="IPR011249">
    <property type="entry name" value="Metalloenz_LuxS/M16"/>
</dbReference>
<feature type="domain" description="Peptidase M16 N-terminal" evidence="3">
    <location>
        <begin position="12"/>
        <end position="159"/>
    </location>
</feature>
<dbReference type="PROSITE" id="PS00143">
    <property type="entry name" value="INSULINASE"/>
    <property type="match status" value="1"/>
</dbReference>
<evidence type="ECO:0000256" key="2">
    <source>
        <dbReference type="RuleBase" id="RU004447"/>
    </source>
</evidence>
<evidence type="ECO:0000313" key="6">
    <source>
        <dbReference type="Proteomes" id="UP000053577"/>
    </source>
</evidence>
<dbReference type="Pfam" id="PF05193">
    <property type="entry name" value="Peptidase_M16_C"/>
    <property type="match status" value="1"/>
</dbReference>
<name>A0A0V8M2F9_9CHLR</name>
<reference evidence="5 6" key="1">
    <citation type="journal article" date="2015" name="Sci. Rep.">
        <title>A comparative genomics and reductive dehalogenase gene transcription study of two chloroethene-respiring bacteria, Dehalococcoides mccartyi strains MB and 11a.</title>
        <authorList>
            <person name="Low A."/>
            <person name="Shen Z."/>
            <person name="Cheng D."/>
            <person name="Rogers M.J."/>
            <person name="Lee P.K."/>
            <person name="He J."/>
        </authorList>
    </citation>
    <scope>NUCLEOTIDE SEQUENCE [LARGE SCALE GENOMIC DNA]</scope>
    <source>
        <strain evidence="5 6">MB</strain>
    </source>
</reference>
<dbReference type="PANTHER" id="PTHR11851:SF49">
    <property type="entry name" value="MITOCHONDRIAL-PROCESSING PEPTIDASE SUBUNIT ALPHA"/>
    <property type="match status" value="1"/>
</dbReference>
<dbReference type="GO" id="GO:0046872">
    <property type="term" value="F:metal ion binding"/>
    <property type="evidence" value="ECO:0007669"/>
    <property type="project" value="InterPro"/>
</dbReference>
<evidence type="ECO:0000259" key="3">
    <source>
        <dbReference type="Pfam" id="PF00675"/>
    </source>
</evidence>
<dbReference type="AlphaFoldDB" id="A0A0V8M2F9"/>
<dbReference type="SUPFAM" id="SSF63411">
    <property type="entry name" value="LuxS/MPP-like metallohydrolase"/>
    <property type="match status" value="2"/>
</dbReference>
<gene>
    <name evidence="5" type="ORF">DA01_04615</name>
</gene>
<dbReference type="Gene3D" id="3.30.830.10">
    <property type="entry name" value="Metalloenzyme, LuxS/M16 peptidase-like"/>
    <property type="match status" value="2"/>
</dbReference>
<dbReference type="GO" id="GO:0004222">
    <property type="term" value="F:metalloendopeptidase activity"/>
    <property type="evidence" value="ECO:0007669"/>
    <property type="project" value="InterPro"/>
</dbReference>